<gene>
    <name evidence="1" type="ordered locus">bll5244</name>
</gene>
<accession>Q89JN9</accession>
<keyword evidence="2" id="KW-1185">Reference proteome</keyword>
<dbReference type="HOGENOM" id="CLU_1040786_0_0_5"/>
<organism evidence="1 2">
    <name type="scientific">Bradyrhizobium diazoefficiens (strain JCM 10833 / BCRC 13528 / IAM 13628 / NBRC 14792 / USDA 110)</name>
    <dbReference type="NCBI Taxonomy" id="224911"/>
    <lineage>
        <taxon>Bacteria</taxon>
        <taxon>Pseudomonadati</taxon>
        <taxon>Pseudomonadota</taxon>
        <taxon>Alphaproteobacteria</taxon>
        <taxon>Hyphomicrobiales</taxon>
        <taxon>Nitrobacteraceae</taxon>
        <taxon>Bradyrhizobium</taxon>
    </lineage>
</organism>
<protein>
    <submittedName>
        <fullName evidence="1">Bll5244 protein</fullName>
    </submittedName>
</protein>
<evidence type="ECO:0000313" key="1">
    <source>
        <dbReference type="EMBL" id="BAC50509.1"/>
    </source>
</evidence>
<dbReference type="KEGG" id="bja:bll5244"/>
<dbReference type="EMBL" id="BA000040">
    <property type="protein sequence ID" value="BAC50509.1"/>
    <property type="molecule type" value="Genomic_DNA"/>
</dbReference>
<dbReference type="STRING" id="224911.AAV28_23590"/>
<dbReference type="AlphaFoldDB" id="Q89JN9"/>
<dbReference type="EnsemblBacteria" id="BAC50509">
    <property type="protein sequence ID" value="BAC50509"/>
    <property type="gene ID" value="BAC50509"/>
</dbReference>
<sequence length="267" mass="30603">MPHGSDWPTATTITDDPEQARAYLATVLKAFGPVGAIVDYVGPDWGTVSEPDLFERPTRTDEVARHVEHKLRAAGRLYWRVSRFRSVAETRELLDDLQMKLSVVYRRMQQLPNVRRAFNAGRDRDVPDSGWYQDPPDNPWYPHVFDTSVAEEEVPEHEKWGRLLLAIEDGWSRVGYLLRPDVDLGELLEQPPTNQKNPERVLWEAIFALLRECGIEPLERYQPLIYTLRAAHLLFGIEEPPNPNSVGYVKFEFLKQQASSGKQQGIG</sequence>
<dbReference type="Proteomes" id="UP000002526">
    <property type="component" value="Chromosome"/>
</dbReference>
<proteinExistence type="predicted"/>
<dbReference type="InParanoid" id="Q89JN9"/>
<dbReference type="PATRIC" id="fig|224911.44.peg.5132"/>
<evidence type="ECO:0000313" key="2">
    <source>
        <dbReference type="Proteomes" id="UP000002526"/>
    </source>
</evidence>
<name>Q89JN9_BRADU</name>
<reference evidence="2" key="1">
    <citation type="journal article" date="2002" name="DNA Res.">
        <title>Complete genomic sequence of nitrogen-fixing symbiotic bacterium Bradyrhizobium japonicum USDA110.</title>
        <authorList>
            <person name="Kaneko T."/>
            <person name="Nakamura Y."/>
            <person name="Sato S."/>
            <person name="Minamisawa K."/>
            <person name="Uchiumi T."/>
            <person name="Sasamoto S."/>
            <person name="Watanabe A."/>
            <person name="Idesawa K."/>
            <person name="Iriguchi M."/>
            <person name="Kawashima K."/>
            <person name="Kohara M."/>
            <person name="Matsumoto M."/>
            <person name="Shimpo S."/>
            <person name="Tsuruoka H."/>
            <person name="Wada T."/>
            <person name="Yamada M."/>
            <person name="Tabata S."/>
        </authorList>
    </citation>
    <scope>NUCLEOTIDE SEQUENCE [LARGE SCALE GENOMIC DNA]</scope>
    <source>
        <strain evidence="2">JCM 10833 / BCRC 13528 / IAM 13628 / NBRC 14792 / USDA 110</strain>
    </source>
</reference>